<dbReference type="GO" id="GO:0006515">
    <property type="term" value="P:protein quality control for misfolded or incompletely synthesized proteins"/>
    <property type="evidence" value="ECO:0007669"/>
    <property type="project" value="UniProtKB-UniRule"/>
</dbReference>
<comment type="similarity">
    <text evidence="9 10 13 14">Belongs to the peptidase S16 family.</text>
</comment>
<accession>A0A2M7Q916</accession>
<dbReference type="InterPro" id="IPR054594">
    <property type="entry name" value="Lon_lid"/>
</dbReference>
<feature type="domain" description="Lon N-terminal" evidence="16">
    <location>
        <begin position="21"/>
        <end position="215"/>
    </location>
</feature>
<dbReference type="SUPFAM" id="SSF88697">
    <property type="entry name" value="PUA domain-like"/>
    <property type="match status" value="1"/>
</dbReference>
<dbReference type="GO" id="GO:0005737">
    <property type="term" value="C:cytoplasm"/>
    <property type="evidence" value="ECO:0007669"/>
    <property type="project" value="UniProtKB-SubCell"/>
</dbReference>
<dbReference type="SMART" id="SM00382">
    <property type="entry name" value="AAA"/>
    <property type="match status" value="1"/>
</dbReference>
<dbReference type="InterPro" id="IPR008268">
    <property type="entry name" value="Peptidase_S16_AS"/>
</dbReference>
<dbReference type="Proteomes" id="UP000230973">
    <property type="component" value="Unassembled WGS sequence"/>
</dbReference>
<dbReference type="Pfam" id="PF02190">
    <property type="entry name" value="LON_substr_bdg"/>
    <property type="match status" value="1"/>
</dbReference>
<dbReference type="GO" id="GO:0004252">
    <property type="term" value="F:serine-type endopeptidase activity"/>
    <property type="evidence" value="ECO:0007669"/>
    <property type="project" value="UniProtKB-UniRule"/>
</dbReference>
<keyword evidence="5 9" id="KW-0378">Hydrolase</keyword>
<evidence type="ECO:0000256" key="8">
    <source>
        <dbReference type="ARBA" id="ARBA00023016"/>
    </source>
</evidence>
<dbReference type="FunFam" id="3.40.50.300:FF:000382">
    <property type="entry name" value="Lon protease homolog 2, peroxisomal"/>
    <property type="match status" value="1"/>
</dbReference>
<evidence type="ECO:0000313" key="17">
    <source>
        <dbReference type="EMBL" id="PIY62027.1"/>
    </source>
</evidence>
<dbReference type="PROSITE" id="PS51786">
    <property type="entry name" value="LON_PROTEOLYTIC"/>
    <property type="match status" value="1"/>
</dbReference>
<dbReference type="InterPro" id="IPR020568">
    <property type="entry name" value="Ribosomal_Su5_D2-typ_SF"/>
</dbReference>
<dbReference type="InterPro" id="IPR027543">
    <property type="entry name" value="Lon_bac"/>
</dbReference>
<dbReference type="Gene3D" id="2.30.130.40">
    <property type="entry name" value="LON domain-like"/>
    <property type="match status" value="1"/>
</dbReference>
<dbReference type="PRINTS" id="PR00830">
    <property type="entry name" value="ENDOLAPTASE"/>
</dbReference>
<evidence type="ECO:0000256" key="7">
    <source>
        <dbReference type="ARBA" id="ARBA00022840"/>
    </source>
</evidence>
<evidence type="ECO:0000256" key="10">
    <source>
        <dbReference type="PIRNR" id="PIRNR001174"/>
    </source>
</evidence>
<dbReference type="InterPro" id="IPR015947">
    <property type="entry name" value="PUA-like_sf"/>
</dbReference>
<evidence type="ECO:0000256" key="12">
    <source>
        <dbReference type="PIRSR" id="PIRSR001174-2"/>
    </source>
</evidence>
<dbReference type="InterPro" id="IPR014721">
    <property type="entry name" value="Ribsml_uS5_D2-typ_fold_subgr"/>
</dbReference>
<dbReference type="HAMAP" id="MF_01973">
    <property type="entry name" value="lon_bact"/>
    <property type="match status" value="1"/>
</dbReference>
<sequence length="799" mass="88189">MTDKDDSVVDDVLENLNPKRLPFIPLRDTVVFPHVAMPIVVKRGRSIRALNEAMRHGRLVVLAAQRDSGTESPTPQDIRSVGTLAKVRELVKQDDGTVRVLVEGEVRVSIESVIDGKSSLYASVKPMPNPDSLKTERIEALTYSVLNQFRRVVSMGASVSFDILLVILNMSDPWLLGDLIAANVEFSVDEKQNVLEAVTVEEKLERVGQSLGRQVKILQMASKIQAETGKELDKMQREVFLREQLKSVERELESLGGKTDDDGIEERLLAAGLPEAVREKALKEYRRLQSMPSFSPETSYVRTYLEWLCDLPWDTKDKSDMDIGKSRDILNRDHYGLEKVKERVLEYLAVQKLTGRTGGTIMCFVGPPGTGKTSIGRSIAAAMGRRFHRLSLGGVHDEAEIRGHRRTYVGALPGRIIQGLATVGSRNPVFMLDEIDKLGADFRGDPSSALLEVLDPEQNSGFSDHYLEVPFDLSEVMFITTANMLDTVPPALRDRLEMIEFPGYTEREKLEIAKGYLVPKSVRANGLTRQNGRFSGDALRTLVRSYTREAGVRGLEREISAVCRKLAKATVEKRPVPLPVRSSNLESFLGPRRFSHVEATERDMVGVVNGLAWTEAGGEILQIEATLMPGRGKLILTGQLGDVMQESAQAAFSYVRSAAVGLGLDGSFHRSSDVHIHVPAGAIPKDGPSAGVAMAVAVISLLGGNRTDCRVGLTGEITLRGRILEIGGVKEKCLAAHRAGLKRIVMPADNRRDLVDVPAEIRSELEFVFVRDVTEVLPLILRPGGERQHRPRRPSARVM</sequence>
<comment type="caution">
    <text evidence="17">The sequence shown here is derived from an EMBL/GenBank/DDBJ whole genome shotgun (WGS) entry which is preliminary data.</text>
</comment>
<keyword evidence="2 9" id="KW-0963">Cytoplasm</keyword>
<reference evidence="18" key="1">
    <citation type="submission" date="2017-09" db="EMBL/GenBank/DDBJ databases">
        <title>Depth-based differentiation of microbial function through sediment-hosted aquifers and enrichment of novel symbionts in the deep terrestrial subsurface.</title>
        <authorList>
            <person name="Probst A.J."/>
            <person name="Ladd B."/>
            <person name="Jarett J.K."/>
            <person name="Geller-Mcgrath D.E."/>
            <person name="Sieber C.M.K."/>
            <person name="Emerson J.B."/>
            <person name="Anantharaman K."/>
            <person name="Thomas B.C."/>
            <person name="Malmstrom R."/>
            <person name="Stieglmeier M."/>
            <person name="Klingl A."/>
            <person name="Woyke T."/>
            <person name="Ryan C.M."/>
            <person name="Banfield J.F."/>
        </authorList>
    </citation>
    <scope>NUCLEOTIDE SEQUENCE [LARGE SCALE GENOMIC DNA]</scope>
</reference>
<feature type="binding site" evidence="9 12">
    <location>
        <begin position="366"/>
        <end position="373"/>
    </location>
    <ligand>
        <name>ATP</name>
        <dbReference type="ChEBI" id="CHEBI:30616"/>
    </ligand>
</feature>
<evidence type="ECO:0000256" key="3">
    <source>
        <dbReference type="ARBA" id="ARBA00022670"/>
    </source>
</evidence>
<evidence type="ECO:0000256" key="9">
    <source>
        <dbReference type="HAMAP-Rule" id="MF_01973"/>
    </source>
</evidence>
<evidence type="ECO:0000259" key="16">
    <source>
        <dbReference type="PROSITE" id="PS51787"/>
    </source>
</evidence>
<dbReference type="CDD" id="cd19500">
    <property type="entry name" value="RecA-like_Lon"/>
    <property type="match status" value="1"/>
</dbReference>
<feature type="active site" evidence="9 11">
    <location>
        <position position="732"/>
    </location>
</feature>
<dbReference type="InterPro" id="IPR027417">
    <property type="entry name" value="P-loop_NTPase"/>
</dbReference>
<evidence type="ECO:0000259" key="15">
    <source>
        <dbReference type="PROSITE" id="PS51786"/>
    </source>
</evidence>
<dbReference type="EMBL" id="PFLC01000055">
    <property type="protein sequence ID" value="PIY62027.1"/>
    <property type="molecule type" value="Genomic_DNA"/>
</dbReference>
<dbReference type="Gene3D" id="1.10.8.60">
    <property type="match status" value="1"/>
</dbReference>
<evidence type="ECO:0000256" key="4">
    <source>
        <dbReference type="ARBA" id="ARBA00022741"/>
    </source>
</evidence>
<keyword evidence="7 9" id="KW-0067">ATP-binding</keyword>
<proteinExistence type="evidence at transcript level"/>
<dbReference type="InterPro" id="IPR008269">
    <property type="entry name" value="Lon_proteolytic"/>
</dbReference>
<dbReference type="GO" id="GO:0005524">
    <property type="term" value="F:ATP binding"/>
    <property type="evidence" value="ECO:0007669"/>
    <property type="project" value="UniProtKB-UniRule"/>
</dbReference>
<dbReference type="GO" id="GO:0034605">
    <property type="term" value="P:cellular response to heat"/>
    <property type="evidence" value="ECO:0007669"/>
    <property type="project" value="UniProtKB-UniRule"/>
</dbReference>
<evidence type="ECO:0000256" key="14">
    <source>
        <dbReference type="RuleBase" id="RU000591"/>
    </source>
</evidence>
<dbReference type="PROSITE" id="PS01046">
    <property type="entry name" value="LON_SER"/>
    <property type="match status" value="1"/>
</dbReference>
<dbReference type="GO" id="GO:0016887">
    <property type="term" value="F:ATP hydrolysis activity"/>
    <property type="evidence" value="ECO:0007669"/>
    <property type="project" value="UniProtKB-UniRule"/>
</dbReference>
<evidence type="ECO:0000256" key="11">
    <source>
        <dbReference type="PIRSR" id="PIRSR001174-1"/>
    </source>
</evidence>
<dbReference type="Gene3D" id="1.20.58.1480">
    <property type="match status" value="1"/>
</dbReference>
<evidence type="ECO:0000256" key="13">
    <source>
        <dbReference type="PROSITE-ProRule" id="PRU01122"/>
    </source>
</evidence>
<dbReference type="InterPro" id="IPR003111">
    <property type="entry name" value="Lon_prtase_N"/>
</dbReference>
<dbReference type="Pfam" id="PF22667">
    <property type="entry name" value="Lon_lid"/>
    <property type="match status" value="1"/>
</dbReference>
<dbReference type="SUPFAM" id="SSF54211">
    <property type="entry name" value="Ribosomal protein S5 domain 2-like"/>
    <property type="match status" value="1"/>
</dbReference>
<name>A0A2M7Q916_9BACT</name>
<dbReference type="AlphaFoldDB" id="A0A2M7Q916"/>
<keyword evidence="8 9" id="KW-0346">Stress response</keyword>
<dbReference type="Gene3D" id="1.20.5.5270">
    <property type="match status" value="1"/>
</dbReference>
<dbReference type="EC" id="3.4.21.53" evidence="9 10"/>
<dbReference type="PIRSF" id="PIRSF001174">
    <property type="entry name" value="Lon_proteas"/>
    <property type="match status" value="1"/>
</dbReference>
<comment type="catalytic activity">
    <reaction evidence="9 10 13">
        <text>Hydrolysis of proteins in presence of ATP.</text>
        <dbReference type="EC" id="3.4.21.53"/>
    </reaction>
</comment>
<evidence type="ECO:0000256" key="1">
    <source>
        <dbReference type="ARBA" id="ARBA00004496"/>
    </source>
</evidence>
<keyword evidence="4 9" id="KW-0547">Nucleotide-binding</keyword>
<dbReference type="Pfam" id="PF00004">
    <property type="entry name" value="AAA"/>
    <property type="match status" value="1"/>
</dbReference>
<dbReference type="Gene3D" id="3.30.230.10">
    <property type="match status" value="1"/>
</dbReference>
<dbReference type="NCBIfam" id="TIGR00763">
    <property type="entry name" value="lon"/>
    <property type="match status" value="1"/>
</dbReference>
<dbReference type="InterPro" id="IPR046336">
    <property type="entry name" value="Lon_prtase_N_sf"/>
</dbReference>
<dbReference type="SMART" id="SM00464">
    <property type="entry name" value="LON"/>
    <property type="match status" value="1"/>
</dbReference>
<dbReference type="SUPFAM" id="SSF52540">
    <property type="entry name" value="P-loop containing nucleoside triphosphate hydrolases"/>
    <property type="match status" value="1"/>
</dbReference>
<dbReference type="GO" id="GO:0004176">
    <property type="term" value="F:ATP-dependent peptidase activity"/>
    <property type="evidence" value="ECO:0007669"/>
    <property type="project" value="UniProtKB-UniRule"/>
</dbReference>
<evidence type="ECO:0000256" key="5">
    <source>
        <dbReference type="ARBA" id="ARBA00022801"/>
    </source>
</evidence>
<dbReference type="InterPro" id="IPR004815">
    <property type="entry name" value="Lon_bac/euk-typ"/>
</dbReference>
<dbReference type="PROSITE" id="PS51787">
    <property type="entry name" value="LON_N"/>
    <property type="match status" value="1"/>
</dbReference>
<dbReference type="InterPro" id="IPR027065">
    <property type="entry name" value="Lon_Prtase"/>
</dbReference>
<keyword evidence="3 9" id="KW-0645">Protease</keyword>
<comment type="function">
    <text evidence="9">ATP-dependent serine protease that mediates the selective degradation of mutant and abnormal proteins as well as certain short-lived regulatory proteins. Required for cellular homeostasis and for survival from DNA damage and developmental changes induced by stress. Degrades polypeptides processively to yield small peptide fragments that are 5 to 10 amino acids long. Binds to DNA in a double-stranded, site-specific manner.</text>
</comment>
<evidence type="ECO:0000256" key="2">
    <source>
        <dbReference type="ARBA" id="ARBA00022490"/>
    </source>
</evidence>
<dbReference type="Pfam" id="PF05362">
    <property type="entry name" value="Lon_C"/>
    <property type="match status" value="1"/>
</dbReference>
<organism evidence="17 18">
    <name type="scientific">Candidatus Uhrbacteria bacterium CG_4_10_14_0_8_um_filter_58_22</name>
    <dbReference type="NCBI Taxonomy" id="1975029"/>
    <lineage>
        <taxon>Bacteria</taxon>
        <taxon>Candidatus Uhriibacteriota</taxon>
    </lineage>
</organism>
<feature type="active site" evidence="9 11">
    <location>
        <position position="689"/>
    </location>
</feature>
<gene>
    <name evidence="9 17" type="primary">lon</name>
    <name evidence="17" type="ORF">COY93_04125</name>
</gene>
<feature type="domain" description="Lon proteolytic" evidence="15">
    <location>
        <begin position="602"/>
        <end position="783"/>
    </location>
</feature>
<dbReference type="Gene3D" id="3.40.50.300">
    <property type="entry name" value="P-loop containing nucleotide triphosphate hydrolases"/>
    <property type="match status" value="1"/>
</dbReference>
<dbReference type="InterPro" id="IPR003959">
    <property type="entry name" value="ATPase_AAA_core"/>
</dbReference>
<dbReference type="GO" id="GO:0043565">
    <property type="term" value="F:sequence-specific DNA binding"/>
    <property type="evidence" value="ECO:0007669"/>
    <property type="project" value="UniProtKB-UniRule"/>
</dbReference>
<protein>
    <recommendedName>
        <fullName evidence="9 10">Lon protease</fullName>
        <ecNumber evidence="9 10">3.4.21.53</ecNumber>
    </recommendedName>
    <alternativeName>
        <fullName evidence="9">ATP-dependent protease La</fullName>
    </alternativeName>
</protein>
<comment type="subunit">
    <text evidence="9 10">Homohexamer. Organized in a ring with a central cavity.</text>
</comment>
<comment type="induction">
    <text evidence="9">By heat shock.</text>
</comment>
<comment type="subcellular location">
    <subcellularLocation>
        <location evidence="1 9 10">Cytoplasm</location>
    </subcellularLocation>
</comment>
<dbReference type="PANTHER" id="PTHR10046">
    <property type="entry name" value="ATP DEPENDENT LON PROTEASE FAMILY MEMBER"/>
    <property type="match status" value="1"/>
</dbReference>
<dbReference type="InterPro" id="IPR003593">
    <property type="entry name" value="AAA+_ATPase"/>
</dbReference>
<keyword evidence="6 9" id="KW-0720">Serine protease</keyword>
<evidence type="ECO:0000256" key="6">
    <source>
        <dbReference type="ARBA" id="ARBA00022825"/>
    </source>
</evidence>
<evidence type="ECO:0000313" key="18">
    <source>
        <dbReference type="Proteomes" id="UP000230973"/>
    </source>
</evidence>